<dbReference type="EMBL" id="CADCTV010000890">
    <property type="protein sequence ID" value="CAA9367758.1"/>
    <property type="molecule type" value="Genomic_DNA"/>
</dbReference>
<protein>
    <submittedName>
        <fullName evidence="2">Uncharacterized protein</fullName>
    </submittedName>
</protein>
<evidence type="ECO:0000256" key="1">
    <source>
        <dbReference type="SAM" id="MobiDB-lite"/>
    </source>
</evidence>
<feature type="compositionally biased region" description="Basic and acidic residues" evidence="1">
    <location>
        <begin position="100"/>
        <end position="110"/>
    </location>
</feature>
<organism evidence="2">
    <name type="scientific">uncultured Gemmatimonadota bacterium</name>
    <dbReference type="NCBI Taxonomy" id="203437"/>
    <lineage>
        <taxon>Bacteria</taxon>
        <taxon>Pseudomonadati</taxon>
        <taxon>Gemmatimonadota</taxon>
        <taxon>environmental samples</taxon>
    </lineage>
</organism>
<name>A0A6J4MSK6_9BACT</name>
<reference evidence="2" key="1">
    <citation type="submission" date="2020-02" db="EMBL/GenBank/DDBJ databases">
        <authorList>
            <person name="Meier V. D."/>
        </authorList>
    </citation>
    <scope>NUCLEOTIDE SEQUENCE</scope>
    <source>
        <strain evidence="2">AVDCRST_MAG89</strain>
    </source>
</reference>
<feature type="compositionally biased region" description="Low complexity" evidence="1">
    <location>
        <begin position="72"/>
        <end position="89"/>
    </location>
</feature>
<dbReference type="AlphaFoldDB" id="A0A6J4MSK6"/>
<accession>A0A6J4MSK6</accession>
<feature type="non-terminal residue" evidence="2">
    <location>
        <position position="1"/>
    </location>
</feature>
<gene>
    <name evidence="2" type="ORF">AVDCRST_MAG89-4261</name>
</gene>
<feature type="compositionally biased region" description="Basic residues" evidence="1">
    <location>
        <begin position="36"/>
        <end position="59"/>
    </location>
</feature>
<feature type="compositionally biased region" description="Basic residues" evidence="1">
    <location>
        <begin position="16"/>
        <end position="27"/>
    </location>
</feature>
<proteinExistence type="predicted"/>
<feature type="region of interest" description="Disordered" evidence="1">
    <location>
        <begin position="1"/>
        <end position="110"/>
    </location>
</feature>
<sequence>EETDLAARSRSAGLRHLGHHRRRRRSARLSAAGARRGPRPGRRIHRPRRRHRLPARRAPRGAVQGARCHRSGAGARASLRPLAARLRGPQAGPQLLPRPDGGDVRGRRADGLGQAGFAAGFAL</sequence>
<evidence type="ECO:0000313" key="2">
    <source>
        <dbReference type="EMBL" id="CAA9367758.1"/>
    </source>
</evidence>
<feature type="non-terminal residue" evidence="2">
    <location>
        <position position="123"/>
    </location>
</feature>